<protein>
    <recommendedName>
        <fullName evidence="3">Histone deacetylase</fullName>
    </recommendedName>
</protein>
<dbReference type="Proteomes" id="UP000321363">
    <property type="component" value="Unassembled WGS sequence"/>
</dbReference>
<dbReference type="AlphaFoldDB" id="A0A5C6VMQ6"/>
<dbReference type="EMBL" id="VOQF01000013">
    <property type="protein sequence ID" value="TXC86044.1"/>
    <property type="molecule type" value="Genomic_DNA"/>
</dbReference>
<keyword evidence="2" id="KW-1185">Reference proteome</keyword>
<dbReference type="Gene3D" id="3.10.490.10">
    <property type="entry name" value="Gamma-glutamyl cyclotransferase-like"/>
    <property type="match status" value="1"/>
</dbReference>
<name>A0A5C6VMQ6_9BACI</name>
<gene>
    <name evidence="1" type="ORF">FS935_18515</name>
</gene>
<evidence type="ECO:0000313" key="2">
    <source>
        <dbReference type="Proteomes" id="UP000321363"/>
    </source>
</evidence>
<dbReference type="OrthoDB" id="8538589at2"/>
<accession>A0A5C6VMQ6</accession>
<evidence type="ECO:0000313" key="1">
    <source>
        <dbReference type="EMBL" id="TXC86044.1"/>
    </source>
</evidence>
<evidence type="ECO:0008006" key="3">
    <source>
        <dbReference type="Google" id="ProtNLM"/>
    </source>
</evidence>
<organism evidence="1 2">
    <name type="scientific">Metabacillus litoralis</name>
    <dbReference type="NCBI Taxonomy" id="152268"/>
    <lineage>
        <taxon>Bacteria</taxon>
        <taxon>Bacillati</taxon>
        <taxon>Bacillota</taxon>
        <taxon>Bacilli</taxon>
        <taxon>Bacillales</taxon>
        <taxon>Bacillaceae</taxon>
        <taxon>Metabacillus</taxon>
    </lineage>
</organism>
<dbReference type="RefSeq" id="WP_146950135.1">
    <property type="nucleotide sequence ID" value="NZ_VOQF01000013.1"/>
</dbReference>
<reference evidence="1 2" key="1">
    <citation type="journal article" date="2005" name="Int. J. Syst. Evol. Microbiol.">
        <title>Bacillus litoralis sp. nov., isolated from a tidal flat of the Yellow Sea in Korea.</title>
        <authorList>
            <person name="Yoon J.H."/>
            <person name="Oh T.K."/>
        </authorList>
    </citation>
    <scope>NUCLEOTIDE SEQUENCE [LARGE SCALE GENOMIC DNA]</scope>
    <source>
        <strain evidence="1 2">SW-211</strain>
    </source>
</reference>
<sequence>MEQPKQYVWYASYGSNINNDRFLCYIKGGKPNGSSMVEEGCRDQSLPIKESIHLIKHPLYFAKESGRWNFQGVAFIGLYQDSSCITYSKKYLITTEQFMDIVKQENDGIKFKLNLQDVQERNSYVFNEESWYGNILYLGKDSGYPIYTFTAPWDKKEVDWKKPSHSYLSTIIKGLRKDYSTTDVFDYLASKPGIKESYQRDELLHLIKETFD</sequence>
<proteinExistence type="predicted"/>
<comment type="caution">
    <text evidence="1">The sequence shown here is derived from an EMBL/GenBank/DDBJ whole genome shotgun (WGS) entry which is preliminary data.</text>
</comment>